<comment type="pathway">
    <text evidence="1">Antibiotic biosynthesis.</text>
</comment>
<evidence type="ECO:0000256" key="1">
    <source>
        <dbReference type="ARBA" id="ARBA00004792"/>
    </source>
</evidence>
<evidence type="ECO:0000313" key="12">
    <source>
        <dbReference type="EMBL" id="WUQ87563.1"/>
    </source>
</evidence>
<dbReference type="SMART" id="SM00823">
    <property type="entry name" value="PKS_PP"/>
    <property type="match status" value="2"/>
</dbReference>
<dbReference type="Pfam" id="PF08240">
    <property type="entry name" value="ADH_N"/>
    <property type="match status" value="1"/>
</dbReference>
<dbReference type="Gene3D" id="1.10.1200.10">
    <property type="entry name" value="ACP-like"/>
    <property type="match status" value="2"/>
</dbReference>
<dbReference type="InterPro" id="IPR049900">
    <property type="entry name" value="PKS_mFAS_DH"/>
</dbReference>
<dbReference type="Pfam" id="PF08659">
    <property type="entry name" value="KR"/>
    <property type="match status" value="1"/>
</dbReference>
<dbReference type="InterPro" id="IPR009081">
    <property type="entry name" value="PP-bd_ACP"/>
</dbReference>
<evidence type="ECO:0000259" key="10">
    <source>
        <dbReference type="PROSITE" id="PS52004"/>
    </source>
</evidence>
<dbReference type="Gene3D" id="3.40.50.720">
    <property type="entry name" value="NAD(P)-binding Rossmann-like Domain"/>
    <property type="match status" value="3"/>
</dbReference>
<dbReference type="CDD" id="cd05195">
    <property type="entry name" value="enoyl_red"/>
    <property type="match status" value="1"/>
</dbReference>
<dbReference type="PROSITE" id="PS50075">
    <property type="entry name" value="CARRIER"/>
    <property type="match status" value="2"/>
</dbReference>
<feature type="domain" description="Carrier" evidence="9">
    <location>
        <begin position="3008"/>
        <end position="3086"/>
    </location>
</feature>
<keyword evidence="13" id="KW-1185">Reference proteome</keyword>
<evidence type="ECO:0000256" key="5">
    <source>
        <dbReference type="ARBA" id="ARBA00023194"/>
    </source>
</evidence>
<feature type="active site" description="Proton acceptor; for dehydratase activity" evidence="8">
    <location>
        <position position="1973"/>
    </location>
</feature>
<evidence type="ECO:0000256" key="4">
    <source>
        <dbReference type="ARBA" id="ARBA00022679"/>
    </source>
</evidence>
<dbReference type="SUPFAM" id="SSF47336">
    <property type="entry name" value="ACP-like"/>
    <property type="match status" value="2"/>
</dbReference>
<dbReference type="InterPro" id="IPR050091">
    <property type="entry name" value="PKS_NRPS_Biosynth_Enz"/>
</dbReference>
<dbReference type="Proteomes" id="UP001432222">
    <property type="component" value="Chromosome"/>
</dbReference>
<dbReference type="EMBL" id="CP108110">
    <property type="protein sequence ID" value="WUQ87563.1"/>
    <property type="molecule type" value="Genomic_DNA"/>
</dbReference>
<evidence type="ECO:0000259" key="11">
    <source>
        <dbReference type="PROSITE" id="PS52019"/>
    </source>
</evidence>
<dbReference type="Pfam" id="PF16197">
    <property type="entry name" value="KAsynt_C_assoc"/>
    <property type="match status" value="2"/>
</dbReference>
<dbReference type="Pfam" id="PF00109">
    <property type="entry name" value="ketoacyl-synt"/>
    <property type="match status" value="2"/>
</dbReference>
<dbReference type="InterPro" id="IPR042104">
    <property type="entry name" value="PKS_dehydratase_sf"/>
</dbReference>
<gene>
    <name evidence="12" type="ORF">OHA16_34095</name>
</gene>
<feature type="domain" description="Ketosynthase family 3 (KS3)" evidence="10">
    <location>
        <begin position="1036"/>
        <end position="1462"/>
    </location>
</feature>
<sequence length="3175" mass="326041">MAPLEPLDPSAPQSGPPEAVAVVGAACRLPGAADPEAFWRLLDSGTSSVGTVPPGRFADAARPHLAAGWLDQVDRFDAEFFGLAAGEAAAADPQQRLVLELAWEALEDAGILPAALAGRRAGVFVGAIAGDWSTLTTGADAITRHSLTGVNRGLIANRVSHALDLRGPSLSVDSAQSSSLVAVHLALESLRTGESDVALVAGVNLNLAPESTLTVERFGALSPEGRCATFDAGADGYARGEGAVLLVLKPLARAVADGDPVHAVLLGSAVNSDGGTDGLTVPSADAQAAVIRAAARRADVAPGLVQYVELHGTGTRVGDPLEAAGLGAALGAGRPADRPLLVGSAKTNVGHLEGAAGLVGLLKTVLAVRHRRLPASLNFRTPNPDIDFDRLGLAVRTGSGPWPDPEGRLIAGVSSFGVGGTNAHVLVADAPETAPAVIREDDGATEPAPWPALWPLSARTPGGLREQAARLREFAARREELAPTDLGRALAVTRTAFEYRAAVTGTDRSELLAGLDALAGGGQLPGLTQGRAVPPSPLPQSGGTVLVFPGQGAQWDAMARELLDTAPVFAAKIEDCERALAPHVDWSLGAVLRGRPGAPGLDRVDVVQPALFAVMVSLAALWEAAGVRPDAVIGHSQGEIAAAHVAGALSLEDAAAVVALRSRAIAGLGLTGRGAMAAVPLPVAEVEAAIAATPDPALLGVAAVNGPTSTVVSGEREAVEALVELYRSEGVRAKLVPVDYASHSAQMEPLRESLPELLAGIRPRTGSVAFYSTLTGGRLDTAGLDGGYWFRNLRGTVRLDRAVRAALADGHRAFVESSPHPVLTLGLGELTDGAAAVTGTLRRDHGGLDQFGGSVAELFVRGGAVDWRAWSGPGQRLTGLPTYAFQRRRLWLPDGGPVAVATGSGRAAVEGTAVEETADAPVLPVDGPEAPALDEAAALAAVRAGAAIVLGESGGAEAVDPDRTFKDLGFDSVASVEFRDRLAGSVGRALPTSLVYDRPTPRAVAAFLAERPDAAGAGAGAGAGAAHGTAASRDADDPIAVVALSGRWPGGADTPEQLWELLRDGRDAIGPFPENRGWDLDALFDPDGERPGTSYTRQGGFLYDADEFDGAFFGLPPREAAATDPQQRLLLESAWELTERAGIVPAALRGTRTGVFVGVMPQDYGPRLHETPAGYEGHALTGTLTSVASGRLAYALGLEGPAITIDTACSSSLVAIHLAAQALRAGECDLALAGGVTVMSSPGMFTEFSRQRGLAPDGRCKPFAAAADGTAWAEGVGLVLLERLSAARRNGHRVLALVRGSAVNQDGASNGLTAPNGPAQERVIRQALDAAGLTAAEVDAVEAHGTGTALGDPIEARALLATYGQRGPGEAPVLLGSSKSNLGHTQAAAGVTGVIKLVQALRHGELPGTLHLDAPSPHVDWSAGAVELLDGTRAWPATGRPRRAAVSSFGISGTNAHLILEAAPEELELSDGLTDPADAPLLLSARTPAALRAQAARLLDTVAPDAPGVARALATGRTHFAHRAAVLGGAAEARAEALRALAEGAEDAPGLLRAEAARPSGPAFLYPGQGSQRPGAGRELYAAEPVFRAAVDEIAELFAPHLATPLTEVLFAEPGTGPAALLDTTAYTQPALFTLHVALHRLAVEAYGLRPERLIGHSIGELSAAHLAGVLTLPDAVALVAARGRLMEALPANGAMAAIGATEAEVAPELAALADRVAIAAVNGPSSVVLSGDEAEVRRLAEEWRARGRRVKLLTVGRAFHSPHMDAVLDEFRAVAERLDYREPHTPVVSNLHGGLARAGELTDPGYWVRHIREAVRFHDGVRTLDRLGTTAYLELGPGPVLTALTEEALADADAALPAPPARAFASLLRADRPERATVTEALARLHVHGVPVDWTAALPAAPGADLPELPTYPFERRRHWLDTPSAHTADAPGGLAPTGHPLLAGVTELPDGEGWLFTGRLSLRTHPWLADHTVAGTVLLPGTAFLELAVQAALRAGAARVETLDLAAPLALPAAARAGVRLQVLLGAADEEGRRPLRIRSQPEAGDVGDSDWTTHATGAVAVAPVEPAETAGPAVAAAPPAAVPLDLADAYDRLAERGYHYGPAFRGLTAAAVHGEQRYAEVTAPPVLPAAEAESYALHPALLDAVLHAVVLDADRTVLPFSWRDVTVHRTGTGTGALRARITPAGPDTVALELTDPAGLPVATVGALTLRAPAAAGPDSLYRLDWRPLTAADAPPVDWALLADPAGAADQVEGQSVIASLAEAAPGQSVLAPVRTAEQALALLHGWLDAAHTGTLALLTEHAVATHPGEDVPEPAAGAVWGLVRTAQAEHPDRFVLLDTDTAPASRAALGEALAAAQRTAADGEPQLALRSGEILVPRLTRSRPGDRLDPGTADTWRLDTATPGSLDSLALLPAPEARRPLAAGEVRIALRAAGLNFRDVLITLGLYPGGARIGAEGAGTVLETGPGVTGLRPGDRVMGLVQGALGPVAVTDHRLLLPVPDGWSWAEAATAPVAFLTAYHGLYDLARLRSGESVLIHAATGGVGQAAVQLALHGGSVVLATAGPGKWGVLRGLGLVGDRVASSRTLDFEPAFRAATGGRGVDVVLNALAHEFTDASLRLLAPGGRFVEMGKTDPRDPATVAADHGGAAYLAFDLFDVDPDRIAEILAELAGLFARGALRPLPVHAQDVRQAPQAVRRLSQARHTGKLALTLPAPLDPEGTVLVTGGTGALGRLVARRLVDRHGVRHLLLASRKGPQAPGVAELVAELAESGAEVTVRAADIGDRDAVAALLAAVPAERPLTAVVHTAGVLDDAVLGSLTAERLRTVGRPKADGARHLHELTRSHDLAAFVLFSSAVGLLGNPGQANYGAANAELDALAQHRTVRGLPAVSLAWGHWAQAEGGMAAGLTAAERERLGATGLAPMTDEQALALFDAALGTPTGAAGTAGVPDAALVAARLDPAAVPADRLAPVLRGLARHRARPAARGGADGPAALLARLAGQPPAEQERQLLALVLATAAAVLGHPDASAIRPELGFMDSEFDSLGVIELRNRINTATGLRLPTTALFDHPTPAALAAHLRERLAPPPAAPAGAPEPAEPADAAAEFDRLERALTALAADPAARAEAVDRLTALLAGLTAAEGDGGDGDLATRITDVSDDDIFDFIDNELGIS</sequence>
<dbReference type="Pfam" id="PF00698">
    <property type="entry name" value="Acyl_transf_1"/>
    <property type="match status" value="2"/>
</dbReference>
<evidence type="ECO:0000259" key="9">
    <source>
        <dbReference type="PROSITE" id="PS50075"/>
    </source>
</evidence>
<protein>
    <submittedName>
        <fullName evidence="12">SDR family NAD(P)-dependent oxidoreductase</fullName>
    </submittedName>
</protein>
<dbReference type="InterPro" id="IPR049552">
    <property type="entry name" value="PKS_DH_N"/>
</dbReference>
<dbReference type="Pfam" id="PF14765">
    <property type="entry name" value="PS-DH"/>
    <property type="match status" value="1"/>
</dbReference>
<dbReference type="InterPro" id="IPR016035">
    <property type="entry name" value="Acyl_Trfase/lysoPLipase"/>
</dbReference>
<dbReference type="PROSITE" id="PS52019">
    <property type="entry name" value="PKS_MFAS_DH"/>
    <property type="match status" value="1"/>
</dbReference>
<reference evidence="12" key="1">
    <citation type="submission" date="2022-10" db="EMBL/GenBank/DDBJ databases">
        <title>The complete genomes of actinobacterial strains from the NBC collection.</title>
        <authorList>
            <person name="Joergensen T.S."/>
            <person name="Alvarez Arevalo M."/>
            <person name="Sterndorff E.B."/>
            <person name="Faurdal D."/>
            <person name="Vuksanovic O."/>
            <person name="Mourched A.-S."/>
            <person name="Charusanti P."/>
            <person name="Shaw S."/>
            <person name="Blin K."/>
            <person name="Weber T."/>
        </authorList>
    </citation>
    <scope>NUCLEOTIDE SEQUENCE</scope>
    <source>
        <strain evidence="12">NBC_00222</strain>
    </source>
</reference>
<evidence type="ECO:0000256" key="7">
    <source>
        <dbReference type="ARBA" id="ARBA00023315"/>
    </source>
</evidence>
<feature type="domain" description="PKS/mFAS DH" evidence="11">
    <location>
        <begin position="1941"/>
        <end position="2221"/>
    </location>
</feature>
<organism evidence="12 13">
    <name type="scientific">Kitasatospora purpeofusca</name>
    <dbReference type="NCBI Taxonomy" id="67352"/>
    <lineage>
        <taxon>Bacteria</taxon>
        <taxon>Bacillati</taxon>
        <taxon>Actinomycetota</taxon>
        <taxon>Actinomycetes</taxon>
        <taxon>Kitasatosporales</taxon>
        <taxon>Streptomycetaceae</taxon>
        <taxon>Kitasatospora</taxon>
    </lineage>
</organism>
<dbReference type="SUPFAM" id="SSF55048">
    <property type="entry name" value="Probable ACP-binding domain of malonyl-CoA ACP transacylase"/>
    <property type="match status" value="2"/>
</dbReference>
<dbReference type="SMART" id="SM00826">
    <property type="entry name" value="PKS_DH"/>
    <property type="match status" value="1"/>
</dbReference>
<dbReference type="SMART" id="SM01294">
    <property type="entry name" value="PKS_PP_betabranch"/>
    <property type="match status" value="1"/>
</dbReference>
<feature type="domain" description="Ketosynthase family 3 (KS3)" evidence="10">
    <location>
        <begin position="17"/>
        <end position="429"/>
    </location>
</feature>
<dbReference type="InterPro" id="IPR020807">
    <property type="entry name" value="PKS_DH"/>
</dbReference>
<keyword evidence="4" id="KW-0808">Transferase</keyword>
<keyword evidence="2" id="KW-0596">Phosphopantetheine</keyword>
<keyword evidence="5" id="KW-0045">Antibiotic biosynthesis</keyword>
<accession>A0ABZ1U8Y8</accession>
<dbReference type="InterPro" id="IPR057326">
    <property type="entry name" value="KR_dom"/>
</dbReference>
<dbReference type="InterPro" id="IPR036291">
    <property type="entry name" value="NAD(P)-bd_dom_sf"/>
</dbReference>
<dbReference type="Gene3D" id="3.40.47.10">
    <property type="match status" value="2"/>
</dbReference>
<dbReference type="InterPro" id="IPR020843">
    <property type="entry name" value="ER"/>
</dbReference>
<dbReference type="SMART" id="SM00825">
    <property type="entry name" value="PKS_KS"/>
    <property type="match status" value="2"/>
</dbReference>
<dbReference type="InterPro" id="IPR036736">
    <property type="entry name" value="ACP-like_sf"/>
</dbReference>
<dbReference type="Gene3D" id="3.30.70.3290">
    <property type="match status" value="2"/>
</dbReference>
<keyword evidence="3" id="KW-0597">Phosphoprotein</keyword>
<dbReference type="InterPro" id="IPR020841">
    <property type="entry name" value="PKS_Beta-ketoAc_synthase_dom"/>
</dbReference>
<evidence type="ECO:0000256" key="2">
    <source>
        <dbReference type="ARBA" id="ARBA00022450"/>
    </source>
</evidence>
<evidence type="ECO:0000256" key="8">
    <source>
        <dbReference type="PROSITE-ProRule" id="PRU01363"/>
    </source>
</evidence>
<dbReference type="InterPro" id="IPR011032">
    <property type="entry name" value="GroES-like_sf"/>
</dbReference>
<dbReference type="SUPFAM" id="SSF51735">
    <property type="entry name" value="NAD(P)-binding Rossmann-fold domains"/>
    <property type="match status" value="3"/>
</dbReference>
<keyword evidence="7" id="KW-0012">Acyltransferase</keyword>
<dbReference type="SMART" id="SM00827">
    <property type="entry name" value="PKS_AT"/>
    <property type="match status" value="2"/>
</dbReference>
<dbReference type="SUPFAM" id="SSF50129">
    <property type="entry name" value="GroES-like"/>
    <property type="match status" value="1"/>
</dbReference>
<feature type="region of interest" description="N-terminal hotdog fold" evidence="8">
    <location>
        <begin position="1941"/>
        <end position="2069"/>
    </location>
</feature>
<proteinExistence type="predicted"/>
<feature type="region of interest" description="C-terminal hotdog fold" evidence="8">
    <location>
        <begin position="2084"/>
        <end position="2221"/>
    </location>
</feature>
<evidence type="ECO:0000256" key="3">
    <source>
        <dbReference type="ARBA" id="ARBA00022553"/>
    </source>
</evidence>
<dbReference type="RefSeq" id="WP_328958123.1">
    <property type="nucleotide sequence ID" value="NZ_CP108110.1"/>
</dbReference>
<feature type="domain" description="Carrier" evidence="9">
    <location>
        <begin position="936"/>
        <end position="1012"/>
    </location>
</feature>
<dbReference type="InterPro" id="IPR001227">
    <property type="entry name" value="Ac_transferase_dom_sf"/>
</dbReference>
<dbReference type="CDD" id="cd00833">
    <property type="entry name" value="PKS"/>
    <property type="match status" value="2"/>
</dbReference>
<dbReference type="Gene3D" id="3.40.366.10">
    <property type="entry name" value="Malonyl-Coenzyme A Acyl Carrier Protein, domain 2"/>
    <property type="match status" value="2"/>
</dbReference>
<dbReference type="InterPro" id="IPR014043">
    <property type="entry name" value="Acyl_transferase_dom"/>
</dbReference>
<dbReference type="Pfam" id="PF13602">
    <property type="entry name" value="ADH_zinc_N_2"/>
    <property type="match status" value="1"/>
</dbReference>
<dbReference type="InterPro" id="IPR013154">
    <property type="entry name" value="ADH-like_N"/>
</dbReference>
<dbReference type="CDD" id="cd08956">
    <property type="entry name" value="KR_3_FAS_SDR_x"/>
    <property type="match status" value="1"/>
</dbReference>
<dbReference type="PANTHER" id="PTHR43775">
    <property type="entry name" value="FATTY ACID SYNTHASE"/>
    <property type="match status" value="1"/>
</dbReference>
<dbReference type="InterPro" id="IPR018201">
    <property type="entry name" value="Ketoacyl_synth_AS"/>
</dbReference>
<dbReference type="PANTHER" id="PTHR43775:SF51">
    <property type="entry name" value="INACTIVE PHENOLPHTHIOCEROL SYNTHESIS POLYKETIDE SYNTHASE TYPE I PKS1-RELATED"/>
    <property type="match status" value="1"/>
</dbReference>
<dbReference type="SMART" id="SM00829">
    <property type="entry name" value="PKS_ER"/>
    <property type="match status" value="1"/>
</dbReference>
<dbReference type="SMART" id="SM00822">
    <property type="entry name" value="PKS_KR"/>
    <property type="match status" value="1"/>
</dbReference>
<evidence type="ECO:0000256" key="6">
    <source>
        <dbReference type="ARBA" id="ARBA00023268"/>
    </source>
</evidence>
<dbReference type="InterPro" id="IPR049551">
    <property type="entry name" value="PKS_DH_C"/>
</dbReference>
<dbReference type="Pfam" id="PF21089">
    <property type="entry name" value="PKS_DH_N"/>
    <property type="match status" value="1"/>
</dbReference>
<dbReference type="PROSITE" id="PS00606">
    <property type="entry name" value="KS3_1"/>
    <property type="match status" value="1"/>
</dbReference>
<dbReference type="InterPro" id="IPR013968">
    <property type="entry name" value="PKS_KR"/>
</dbReference>
<dbReference type="InterPro" id="IPR016039">
    <property type="entry name" value="Thiolase-like"/>
</dbReference>
<keyword evidence="6" id="KW-0511">Multifunctional enzyme</keyword>
<evidence type="ECO:0000313" key="13">
    <source>
        <dbReference type="Proteomes" id="UP001432222"/>
    </source>
</evidence>
<dbReference type="SUPFAM" id="SSF53901">
    <property type="entry name" value="Thiolase-like"/>
    <property type="match status" value="2"/>
</dbReference>
<dbReference type="PROSITE" id="PS52004">
    <property type="entry name" value="KS3_2"/>
    <property type="match status" value="2"/>
</dbReference>
<dbReference type="Pfam" id="PF00550">
    <property type="entry name" value="PP-binding"/>
    <property type="match status" value="2"/>
</dbReference>
<dbReference type="SUPFAM" id="SSF52151">
    <property type="entry name" value="FabD/lysophospholipase-like"/>
    <property type="match status" value="2"/>
</dbReference>
<dbReference type="InterPro" id="IPR032821">
    <property type="entry name" value="PKS_assoc"/>
</dbReference>
<feature type="active site" description="Proton donor; for dehydratase activity" evidence="8">
    <location>
        <position position="2146"/>
    </location>
</feature>
<dbReference type="InterPro" id="IPR014030">
    <property type="entry name" value="Ketoacyl_synth_N"/>
</dbReference>
<dbReference type="Pfam" id="PF02801">
    <property type="entry name" value="Ketoacyl-synt_C"/>
    <property type="match status" value="2"/>
</dbReference>
<dbReference type="InterPro" id="IPR016036">
    <property type="entry name" value="Malonyl_transacylase_ACP-bd"/>
</dbReference>
<dbReference type="Gene3D" id="3.90.180.10">
    <property type="entry name" value="Medium-chain alcohol dehydrogenases, catalytic domain"/>
    <property type="match status" value="1"/>
</dbReference>
<dbReference type="InterPro" id="IPR014031">
    <property type="entry name" value="Ketoacyl_synth_C"/>
</dbReference>
<name>A0ABZ1U8Y8_9ACTN</name>
<dbReference type="Gene3D" id="3.10.129.110">
    <property type="entry name" value="Polyketide synthase dehydratase"/>
    <property type="match status" value="1"/>
</dbReference>
<dbReference type="InterPro" id="IPR020806">
    <property type="entry name" value="PKS_PP-bd"/>
</dbReference>